<accession>A0A4R6YSA5</accession>
<dbReference type="Proteomes" id="UP000295293">
    <property type="component" value="Unassembled WGS sequence"/>
</dbReference>
<dbReference type="RefSeq" id="WP_133820244.1">
    <property type="nucleotide sequence ID" value="NZ_SNZH01000012.1"/>
</dbReference>
<gene>
    <name evidence="3" type="ORF">DFR29_112197</name>
</gene>
<feature type="signal peptide" evidence="2">
    <location>
        <begin position="1"/>
        <end position="25"/>
    </location>
</feature>
<evidence type="ECO:0000313" key="4">
    <source>
        <dbReference type="Proteomes" id="UP000295293"/>
    </source>
</evidence>
<comment type="caution">
    <text evidence="3">The sequence shown here is derived from an EMBL/GenBank/DDBJ whole genome shotgun (WGS) entry which is preliminary data.</text>
</comment>
<sequence>MRQPRLRPLSALILAAATAPGLVHADTSSIGLHWLELTQLLPAPTYDPFASEIPRRRPGHPYERWMPSPPQNPDNIDPAPVDQVGEFLPVPDRWRIMESLGFKHPWYDPYNQNQLKADKPVIGKDWFLNLLAVSDTLIEPRSLPTPAAPQAPSEPGTNDTLGDVDQLIAAQTFIASAVLYKGDTTFKPPTYEFKATLAFNYNRVRTEETRALTIDPTFGETRDDGFVGVQELFFTWDYSSERPRYDFDDFRIGIQPFSSDFRGFLFQDNQPGIRFFGTRDSNRWQYNFAWFRRLEKDLNSGLNDITESPRKDDIFVANLYRQDFPFTGFTSQATVLHNRNRETDSFYDSNGFIVRPAAIGREAPREYDVTYLGYNGDGHIGRLNLTVSGYYAIGKQSAGVFIADGTDIRAGFLAAEASMDFDWIRARLSAAYASGDDDPFDDRSTGYDAVFENPIFAGADTSYWIRQNVPLIGGGGVAISQRNGLLPDLRPSKEQGQSNFDNPGLRLIGIGADFDLTPQTRLSGNINQLWFDKTEILEAARNQADIGRGIGTDVSVAWIWRPYATQNIVWRLSGAALLPGAGFKDLYGDQKSAYYSVLGNLILTY</sequence>
<reference evidence="3 4" key="1">
    <citation type="submission" date="2019-03" db="EMBL/GenBank/DDBJ databases">
        <title>Genomic Encyclopedia of Type Strains, Phase IV (KMG-IV): sequencing the most valuable type-strain genomes for metagenomic binning, comparative biology and taxonomic classification.</title>
        <authorList>
            <person name="Goeker M."/>
        </authorList>
    </citation>
    <scope>NUCLEOTIDE SEQUENCE [LARGE SCALE GENOMIC DNA]</scope>
    <source>
        <strain evidence="3 4">DSM 21667</strain>
    </source>
</reference>
<dbReference type="OrthoDB" id="244259at2"/>
<feature type="region of interest" description="Disordered" evidence="1">
    <location>
        <begin position="142"/>
        <end position="161"/>
    </location>
</feature>
<keyword evidence="2" id="KW-0732">Signal</keyword>
<keyword evidence="4" id="KW-1185">Reference proteome</keyword>
<evidence type="ECO:0000256" key="1">
    <source>
        <dbReference type="SAM" id="MobiDB-lite"/>
    </source>
</evidence>
<evidence type="ECO:0008006" key="5">
    <source>
        <dbReference type="Google" id="ProtNLM"/>
    </source>
</evidence>
<proteinExistence type="predicted"/>
<evidence type="ECO:0000313" key="3">
    <source>
        <dbReference type="EMBL" id="TDR40883.1"/>
    </source>
</evidence>
<feature type="region of interest" description="Disordered" evidence="1">
    <location>
        <begin position="57"/>
        <end position="77"/>
    </location>
</feature>
<organism evidence="3 4">
    <name type="scientific">Tahibacter aquaticus</name>
    <dbReference type="NCBI Taxonomy" id="520092"/>
    <lineage>
        <taxon>Bacteria</taxon>
        <taxon>Pseudomonadati</taxon>
        <taxon>Pseudomonadota</taxon>
        <taxon>Gammaproteobacteria</taxon>
        <taxon>Lysobacterales</taxon>
        <taxon>Rhodanobacteraceae</taxon>
        <taxon>Tahibacter</taxon>
    </lineage>
</organism>
<evidence type="ECO:0000256" key="2">
    <source>
        <dbReference type="SAM" id="SignalP"/>
    </source>
</evidence>
<protein>
    <recommendedName>
        <fullName evidence="5">Alginate export protein</fullName>
    </recommendedName>
</protein>
<dbReference type="EMBL" id="SNZH01000012">
    <property type="protein sequence ID" value="TDR40883.1"/>
    <property type="molecule type" value="Genomic_DNA"/>
</dbReference>
<feature type="chain" id="PRO_5020931436" description="Alginate export protein" evidence="2">
    <location>
        <begin position="26"/>
        <end position="605"/>
    </location>
</feature>
<dbReference type="AlphaFoldDB" id="A0A4R6YSA5"/>
<name>A0A4R6YSA5_9GAMM</name>